<accession>A0A9W9NAK0</accession>
<comment type="caution">
    <text evidence="2">The sequence shown here is derived from an EMBL/GenBank/DDBJ whole genome shotgun (WGS) entry which is preliminary data.</text>
</comment>
<name>A0A9W9NAK0_9EURO</name>
<dbReference type="AlphaFoldDB" id="A0A9W9NAK0"/>
<sequence length="103" mass="11139">MAIWALSTTGSSEPVERDHKTIPGLSLHREPATEDVRSSAFPPLQWAPAVSVHFGTSPVWEGAKDHATEQQNGLQTKPGGVEPQNDIIAAPIPVQARHSLLRM</sequence>
<dbReference type="GeneID" id="83177054"/>
<dbReference type="EMBL" id="JAPQKR010000005">
    <property type="protein sequence ID" value="KAJ5216284.1"/>
    <property type="molecule type" value="Genomic_DNA"/>
</dbReference>
<proteinExistence type="predicted"/>
<protein>
    <submittedName>
        <fullName evidence="2">Uncharacterized protein</fullName>
    </submittedName>
</protein>
<dbReference type="Proteomes" id="UP001150904">
    <property type="component" value="Unassembled WGS sequence"/>
</dbReference>
<feature type="region of interest" description="Disordered" evidence="1">
    <location>
        <begin position="66"/>
        <end position="89"/>
    </location>
</feature>
<evidence type="ECO:0000256" key="1">
    <source>
        <dbReference type="SAM" id="MobiDB-lite"/>
    </source>
</evidence>
<keyword evidence="3" id="KW-1185">Reference proteome</keyword>
<evidence type="ECO:0000313" key="2">
    <source>
        <dbReference type="EMBL" id="KAJ5216284.1"/>
    </source>
</evidence>
<dbReference type="RefSeq" id="XP_058312097.1">
    <property type="nucleotide sequence ID" value="XM_058449753.1"/>
</dbReference>
<reference evidence="2" key="2">
    <citation type="journal article" date="2023" name="IMA Fungus">
        <title>Comparative genomic study of the Penicillium genus elucidates a diverse pangenome and 15 lateral gene transfer events.</title>
        <authorList>
            <person name="Petersen C."/>
            <person name="Sorensen T."/>
            <person name="Nielsen M.R."/>
            <person name="Sondergaard T.E."/>
            <person name="Sorensen J.L."/>
            <person name="Fitzpatrick D.A."/>
            <person name="Frisvad J.C."/>
            <person name="Nielsen K.L."/>
        </authorList>
    </citation>
    <scope>NUCLEOTIDE SEQUENCE</scope>
    <source>
        <strain evidence="2">IBT 15544</strain>
    </source>
</reference>
<reference evidence="2" key="1">
    <citation type="submission" date="2022-12" db="EMBL/GenBank/DDBJ databases">
        <authorList>
            <person name="Petersen C."/>
        </authorList>
    </citation>
    <scope>NUCLEOTIDE SEQUENCE</scope>
    <source>
        <strain evidence="2">IBT 15544</strain>
    </source>
</reference>
<evidence type="ECO:0000313" key="3">
    <source>
        <dbReference type="Proteomes" id="UP001150904"/>
    </source>
</evidence>
<organism evidence="2 3">
    <name type="scientific">Penicillium cinerascens</name>
    <dbReference type="NCBI Taxonomy" id="70096"/>
    <lineage>
        <taxon>Eukaryota</taxon>
        <taxon>Fungi</taxon>
        <taxon>Dikarya</taxon>
        <taxon>Ascomycota</taxon>
        <taxon>Pezizomycotina</taxon>
        <taxon>Eurotiomycetes</taxon>
        <taxon>Eurotiomycetidae</taxon>
        <taxon>Eurotiales</taxon>
        <taxon>Aspergillaceae</taxon>
        <taxon>Penicillium</taxon>
    </lineage>
</organism>
<gene>
    <name evidence="2" type="ORF">N7498_002691</name>
</gene>